<comment type="caution">
    <text evidence="1">The sequence shown here is derived from an EMBL/GenBank/DDBJ whole genome shotgun (WGS) entry which is preliminary data.</text>
</comment>
<keyword evidence="2" id="KW-1185">Reference proteome</keyword>
<evidence type="ECO:0000313" key="1">
    <source>
        <dbReference type="EMBL" id="KAK8784645.1"/>
    </source>
</evidence>
<accession>A0AAQ4FD98</accession>
<sequence length="72" mass="8092">MASGLGSTTSFQELLLLQLLNVKKSKDKFGTMDPNPAERCLATSNDTPRQALIPQYHGICERNHYSSFFYIP</sequence>
<organism evidence="1 2">
    <name type="scientific">Amblyomma americanum</name>
    <name type="common">Lone star tick</name>
    <dbReference type="NCBI Taxonomy" id="6943"/>
    <lineage>
        <taxon>Eukaryota</taxon>
        <taxon>Metazoa</taxon>
        <taxon>Ecdysozoa</taxon>
        <taxon>Arthropoda</taxon>
        <taxon>Chelicerata</taxon>
        <taxon>Arachnida</taxon>
        <taxon>Acari</taxon>
        <taxon>Parasitiformes</taxon>
        <taxon>Ixodida</taxon>
        <taxon>Ixodoidea</taxon>
        <taxon>Ixodidae</taxon>
        <taxon>Amblyomminae</taxon>
        <taxon>Amblyomma</taxon>
    </lineage>
</organism>
<dbReference type="AlphaFoldDB" id="A0AAQ4FD98"/>
<proteinExistence type="predicted"/>
<gene>
    <name evidence="1" type="ORF">V5799_008988</name>
</gene>
<name>A0AAQ4FD98_AMBAM</name>
<evidence type="ECO:0000313" key="2">
    <source>
        <dbReference type="Proteomes" id="UP001321473"/>
    </source>
</evidence>
<dbReference type="EMBL" id="JARKHS020004395">
    <property type="protein sequence ID" value="KAK8784645.1"/>
    <property type="molecule type" value="Genomic_DNA"/>
</dbReference>
<dbReference type="Proteomes" id="UP001321473">
    <property type="component" value="Unassembled WGS sequence"/>
</dbReference>
<reference evidence="1 2" key="1">
    <citation type="journal article" date="2023" name="Arcadia Sci">
        <title>De novo assembly of a long-read Amblyomma americanum tick genome.</title>
        <authorList>
            <person name="Chou S."/>
            <person name="Poskanzer K.E."/>
            <person name="Rollins M."/>
            <person name="Thuy-Boun P.S."/>
        </authorList>
    </citation>
    <scope>NUCLEOTIDE SEQUENCE [LARGE SCALE GENOMIC DNA]</scope>
    <source>
        <strain evidence="1">F_SG_1</strain>
        <tissue evidence="1">Salivary glands</tissue>
    </source>
</reference>
<protein>
    <submittedName>
        <fullName evidence="1">Uncharacterized protein</fullName>
    </submittedName>
</protein>